<dbReference type="Pfam" id="PF01145">
    <property type="entry name" value="Band_7"/>
    <property type="match status" value="1"/>
</dbReference>
<dbReference type="RefSeq" id="WP_215628502.1">
    <property type="nucleotide sequence ID" value="NZ_CP067089.2"/>
</dbReference>
<evidence type="ECO:0000256" key="3">
    <source>
        <dbReference type="ARBA" id="ARBA00007161"/>
    </source>
</evidence>
<dbReference type="InterPro" id="IPR027705">
    <property type="entry name" value="Flotillin_fam"/>
</dbReference>
<evidence type="ECO:0000256" key="1">
    <source>
        <dbReference type="ARBA" id="ARBA00004167"/>
    </source>
</evidence>
<evidence type="ECO:0000256" key="2">
    <source>
        <dbReference type="ARBA" id="ARBA00004236"/>
    </source>
</evidence>
<dbReference type="EMBL" id="CP067089">
    <property type="protein sequence ID" value="QQO11193.1"/>
    <property type="molecule type" value="Genomic_DNA"/>
</dbReference>
<comment type="subcellular location">
    <subcellularLocation>
        <location evidence="2">Cell membrane</location>
    </subcellularLocation>
    <subcellularLocation>
        <location evidence="1">Membrane</location>
        <topology evidence="1">Single-pass membrane protein</topology>
    </subcellularLocation>
</comment>
<evidence type="ECO:0000256" key="6">
    <source>
        <dbReference type="SAM" id="Coils"/>
    </source>
</evidence>
<dbReference type="PANTHER" id="PTHR13806">
    <property type="entry name" value="FLOTILLIN-RELATED"/>
    <property type="match status" value="1"/>
</dbReference>
<dbReference type="GO" id="GO:0005886">
    <property type="term" value="C:plasma membrane"/>
    <property type="evidence" value="ECO:0007669"/>
    <property type="project" value="UniProtKB-SubCell"/>
</dbReference>
<dbReference type="SUPFAM" id="SSF117892">
    <property type="entry name" value="Band 7/SPFH domain"/>
    <property type="match status" value="1"/>
</dbReference>
<dbReference type="KEGG" id="bhc:JFL75_09870"/>
<gene>
    <name evidence="8" type="ORF">JFL75_09870</name>
</gene>
<keyword evidence="4" id="KW-1003">Cell membrane</keyword>
<dbReference type="SMART" id="SM00244">
    <property type="entry name" value="PHB"/>
    <property type="match status" value="1"/>
</dbReference>
<dbReference type="InterPro" id="IPR036013">
    <property type="entry name" value="Band_7/SPFH_dom_sf"/>
</dbReference>
<sequence>MIVFAVVLGGLVAVTILIQLITNMKLVGGNELGVISGAGKTKGFRTFSGGRAFIVPIVQRFSKFDLTPITIEVVVDSAIAAGIVPLNVKATVSFAIASNEAGRSYAVTRILDLAADRENLAKIAGDIIEGHLRDSIASMTPEQVMKDKDTLVAKMIDVCKSDLENIGLEITTMNIADVDDHRLPGVEEPEMYIALLKRIQSANAETKARAAEAEARAASAEQAEARRAETEVKNLKNELERLKAEVRVKLAQETQRQRVGVEQESANAKARVSGVTAELEAEKQNIELLRNRYQAEIVTPALAVKERTILEAKASVSGWQEVARAELEQMEVTLKTVGDAQGEARKAWLIDNFERIFDPFAETLSQYPSGHVSVITGAGTGTEPISAIHPNAVAAAKNDIIASAFEATKDRPKGQKGDSGTV</sequence>
<evidence type="ECO:0000313" key="8">
    <source>
        <dbReference type="EMBL" id="QQO11193.1"/>
    </source>
</evidence>
<protein>
    <recommendedName>
        <fullName evidence="7">Band 7 domain-containing protein</fullName>
    </recommendedName>
</protein>
<proteinExistence type="inferred from homology"/>
<evidence type="ECO:0000259" key="7">
    <source>
        <dbReference type="SMART" id="SM00244"/>
    </source>
</evidence>
<dbReference type="PANTHER" id="PTHR13806:SF31">
    <property type="entry name" value="FLOTILLIN-LIKE PROTEIN 1-RELATED"/>
    <property type="match status" value="1"/>
</dbReference>
<dbReference type="InterPro" id="IPR001107">
    <property type="entry name" value="Band_7"/>
</dbReference>
<name>A0A7T8BDF1_9SPIR</name>
<dbReference type="Proteomes" id="UP000595917">
    <property type="component" value="Chromosome"/>
</dbReference>
<feature type="coiled-coil region" evidence="6">
    <location>
        <begin position="196"/>
        <end position="296"/>
    </location>
</feature>
<keyword evidence="6" id="KW-0175">Coiled coil</keyword>
<evidence type="ECO:0000256" key="4">
    <source>
        <dbReference type="ARBA" id="ARBA00022475"/>
    </source>
</evidence>
<dbReference type="AlphaFoldDB" id="A0A7T8BDF1"/>
<keyword evidence="5" id="KW-0472">Membrane</keyword>
<comment type="similarity">
    <text evidence="3">Belongs to the band 7/mec-2 family. Flotillin subfamily.</text>
</comment>
<dbReference type="CDD" id="cd03399">
    <property type="entry name" value="SPFH_flotillin"/>
    <property type="match status" value="1"/>
</dbReference>
<evidence type="ECO:0000313" key="9">
    <source>
        <dbReference type="Proteomes" id="UP000595917"/>
    </source>
</evidence>
<evidence type="ECO:0000256" key="5">
    <source>
        <dbReference type="ARBA" id="ARBA00023136"/>
    </source>
</evidence>
<accession>A0A7T8BDF1</accession>
<keyword evidence="9" id="KW-1185">Reference proteome</keyword>
<feature type="domain" description="Band 7" evidence="7">
    <location>
        <begin position="22"/>
        <end position="200"/>
    </location>
</feature>
<reference evidence="8" key="1">
    <citation type="submission" date="2021-01" db="EMBL/GenBank/DDBJ databases">
        <title>Description of Breznakiella homolactica.</title>
        <authorList>
            <person name="Song Y."/>
            <person name="Brune A."/>
        </authorList>
    </citation>
    <scope>NUCLEOTIDE SEQUENCE</scope>
    <source>
        <strain evidence="8">RmG30</strain>
    </source>
</reference>
<dbReference type="Gene3D" id="3.30.479.30">
    <property type="entry name" value="Band 7 domain"/>
    <property type="match status" value="1"/>
</dbReference>
<organism evidence="8 9">
    <name type="scientific">Breznakiella homolactica</name>
    <dbReference type="NCBI Taxonomy" id="2798577"/>
    <lineage>
        <taxon>Bacteria</taxon>
        <taxon>Pseudomonadati</taxon>
        <taxon>Spirochaetota</taxon>
        <taxon>Spirochaetia</taxon>
        <taxon>Spirochaetales</taxon>
        <taxon>Breznakiellaceae</taxon>
        <taxon>Breznakiella</taxon>
    </lineage>
</organism>